<evidence type="ECO:0000313" key="1">
    <source>
        <dbReference type="EMBL" id="KRZ04759.1"/>
    </source>
</evidence>
<dbReference type="Proteomes" id="UP000054805">
    <property type="component" value="Unassembled WGS sequence"/>
</dbReference>
<reference evidence="1 2" key="1">
    <citation type="submission" date="2015-01" db="EMBL/GenBank/DDBJ databases">
        <title>Evolution of Trichinella species and genotypes.</title>
        <authorList>
            <person name="Korhonen P.K."/>
            <person name="Edoardo P."/>
            <person name="Giuseppe L.R."/>
            <person name="Gasser R.B."/>
        </authorList>
    </citation>
    <scope>NUCLEOTIDE SEQUENCE [LARGE SCALE GENOMIC DNA]</scope>
    <source>
        <strain evidence="1">ISS588</strain>
    </source>
</reference>
<proteinExistence type="predicted"/>
<dbReference type="AlphaFoldDB" id="A0A0V1H282"/>
<sequence>MLAVIGVGVLRLLRNKRLTPPIITRFDDVNKKVQKGATLSTALQFGKVISTSDDWGISIKFTNETLTKNQRETMLNNGLMPMTSPNSWILFFAVVCHFSTNSNSSIAETTDFK</sequence>
<comment type="caution">
    <text evidence="1">The sequence shown here is derived from an EMBL/GenBank/DDBJ whole genome shotgun (WGS) entry which is preliminary data.</text>
</comment>
<protein>
    <submittedName>
        <fullName evidence="1">Uncharacterized protein</fullName>
    </submittedName>
</protein>
<dbReference type="EMBL" id="JYDS01000485">
    <property type="protein sequence ID" value="KRZ04759.1"/>
    <property type="molecule type" value="Genomic_DNA"/>
</dbReference>
<name>A0A0V1H282_TRIPS</name>
<evidence type="ECO:0000313" key="2">
    <source>
        <dbReference type="Proteomes" id="UP000054805"/>
    </source>
</evidence>
<keyword evidence="2" id="KW-1185">Reference proteome</keyword>
<organism evidence="1 2">
    <name type="scientific">Trichinella pseudospiralis</name>
    <name type="common">Parasitic roundworm</name>
    <dbReference type="NCBI Taxonomy" id="6337"/>
    <lineage>
        <taxon>Eukaryota</taxon>
        <taxon>Metazoa</taxon>
        <taxon>Ecdysozoa</taxon>
        <taxon>Nematoda</taxon>
        <taxon>Enoplea</taxon>
        <taxon>Dorylaimia</taxon>
        <taxon>Trichinellida</taxon>
        <taxon>Trichinellidae</taxon>
        <taxon>Trichinella</taxon>
    </lineage>
</organism>
<gene>
    <name evidence="1" type="ORF">T4B_10210</name>
</gene>
<accession>A0A0V1H282</accession>